<name>A0A917VLX4_9ACTN</name>
<dbReference type="InterPro" id="IPR036396">
    <property type="entry name" value="Cyt_P450_sf"/>
</dbReference>
<dbReference type="EMBL" id="BMNT01000024">
    <property type="protein sequence ID" value="GGK97367.1"/>
    <property type="molecule type" value="Genomic_DNA"/>
</dbReference>
<keyword evidence="10" id="KW-1185">Reference proteome</keyword>
<dbReference type="InterPro" id="IPR002397">
    <property type="entry name" value="Cyt_P450_B"/>
</dbReference>
<evidence type="ECO:0000256" key="3">
    <source>
        <dbReference type="ARBA" id="ARBA00022723"/>
    </source>
</evidence>
<keyword evidence="5 7" id="KW-0408">Iron</keyword>
<evidence type="ECO:0000256" key="5">
    <source>
        <dbReference type="ARBA" id="ARBA00023004"/>
    </source>
</evidence>
<dbReference type="GO" id="GO:0020037">
    <property type="term" value="F:heme binding"/>
    <property type="evidence" value="ECO:0007669"/>
    <property type="project" value="InterPro"/>
</dbReference>
<evidence type="ECO:0000256" key="4">
    <source>
        <dbReference type="ARBA" id="ARBA00023002"/>
    </source>
</evidence>
<dbReference type="Proteomes" id="UP000645217">
    <property type="component" value="Unassembled WGS sequence"/>
</dbReference>
<evidence type="ECO:0000313" key="10">
    <source>
        <dbReference type="Proteomes" id="UP000645217"/>
    </source>
</evidence>
<keyword evidence="6 7" id="KW-0503">Monooxygenase</keyword>
<organism evidence="9 10">
    <name type="scientific">Sphaerisporangium melleum</name>
    <dbReference type="NCBI Taxonomy" id="321316"/>
    <lineage>
        <taxon>Bacteria</taxon>
        <taxon>Bacillati</taxon>
        <taxon>Actinomycetota</taxon>
        <taxon>Actinomycetes</taxon>
        <taxon>Streptosporangiales</taxon>
        <taxon>Streptosporangiaceae</taxon>
        <taxon>Sphaerisporangium</taxon>
    </lineage>
</organism>
<dbReference type="PROSITE" id="PS00086">
    <property type="entry name" value="CYTOCHROME_P450"/>
    <property type="match status" value="1"/>
</dbReference>
<comment type="similarity">
    <text evidence="1 7">Belongs to the cytochrome P450 family.</text>
</comment>
<dbReference type="GO" id="GO:0016705">
    <property type="term" value="F:oxidoreductase activity, acting on paired donors, with incorporation or reduction of molecular oxygen"/>
    <property type="evidence" value="ECO:0007669"/>
    <property type="project" value="InterPro"/>
</dbReference>
<sequence>MTPPVARGGRVRNPSPPLHMQRDGFDPVPELSALRDEEGVAKIRTVFGTDAWLVTRFEDVRALLSRPDLYSNALVPPLRPPGAPPPSEKEAAEMRAGNLLGADPPHHTRLRRMLTPEFTVRRMRRLEPRVQQIIDDHLDAMERGGPPADLVADFALPVPSLVICELLGVPYADRAGFQRTTHQILDVSLPPDERAAAAAEARAYITGLIPGVRSDPGDDLFGMLVREHGDDLGDAELAGIGSLLLIAGHETTANMLALGTLALLRHPDQLKLLRDEPDRVDTAVEELLRWLSIVHSGTAKIATTESRLGGRTIAAGDMLLVSLPAANRDPALVSHPDELDIRRDALGHVAFGHGIHHCLGAPLARMELRLGFPALLRRFPELRLAGEPVFRSYTVVHGLTTMPVAW</sequence>
<keyword evidence="4 7" id="KW-0560">Oxidoreductase</keyword>
<keyword evidence="3 7" id="KW-0479">Metal-binding</keyword>
<dbReference type="GO" id="GO:0004497">
    <property type="term" value="F:monooxygenase activity"/>
    <property type="evidence" value="ECO:0007669"/>
    <property type="project" value="UniProtKB-KW"/>
</dbReference>
<dbReference type="InterPro" id="IPR001128">
    <property type="entry name" value="Cyt_P450"/>
</dbReference>
<dbReference type="PANTHER" id="PTHR46696">
    <property type="entry name" value="P450, PUTATIVE (EUROFUNG)-RELATED"/>
    <property type="match status" value="1"/>
</dbReference>
<comment type="caution">
    <text evidence="9">The sequence shown here is derived from an EMBL/GenBank/DDBJ whole genome shotgun (WGS) entry which is preliminary data.</text>
</comment>
<reference evidence="9" key="1">
    <citation type="journal article" date="2014" name="Int. J. Syst. Evol. Microbiol.">
        <title>Complete genome sequence of Corynebacterium casei LMG S-19264T (=DSM 44701T), isolated from a smear-ripened cheese.</title>
        <authorList>
            <consortium name="US DOE Joint Genome Institute (JGI-PGF)"/>
            <person name="Walter F."/>
            <person name="Albersmeier A."/>
            <person name="Kalinowski J."/>
            <person name="Ruckert C."/>
        </authorList>
    </citation>
    <scope>NUCLEOTIDE SEQUENCE</scope>
    <source>
        <strain evidence="9">JCM 13064</strain>
    </source>
</reference>
<dbReference type="Pfam" id="PF00067">
    <property type="entry name" value="p450"/>
    <property type="match status" value="1"/>
</dbReference>
<keyword evidence="2 7" id="KW-0349">Heme</keyword>
<dbReference type="PRINTS" id="PR00385">
    <property type="entry name" value="P450"/>
</dbReference>
<dbReference type="GO" id="GO:0005506">
    <property type="term" value="F:iron ion binding"/>
    <property type="evidence" value="ECO:0007669"/>
    <property type="project" value="InterPro"/>
</dbReference>
<evidence type="ECO:0000256" key="7">
    <source>
        <dbReference type="RuleBase" id="RU000461"/>
    </source>
</evidence>
<dbReference type="PANTHER" id="PTHR46696:SF6">
    <property type="entry name" value="P450, PUTATIVE (EUROFUNG)-RELATED"/>
    <property type="match status" value="1"/>
</dbReference>
<protein>
    <submittedName>
        <fullName evidence="9">Cytochrome P450</fullName>
    </submittedName>
</protein>
<dbReference type="FunFam" id="1.10.630.10:FF:000018">
    <property type="entry name" value="Cytochrome P450 monooxygenase"/>
    <property type="match status" value="1"/>
</dbReference>
<evidence type="ECO:0000256" key="1">
    <source>
        <dbReference type="ARBA" id="ARBA00010617"/>
    </source>
</evidence>
<dbReference type="CDD" id="cd11030">
    <property type="entry name" value="CYP105-like"/>
    <property type="match status" value="1"/>
</dbReference>
<accession>A0A917VLX4</accession>
<evidence type="ECO:0000256" key="2">
    <source>
        <dbReference type="ARBA" id="ARBA00022617"/>
    </source>
</evidence>
<dbReference type="Gene3D" id="1.10.630.10">
    <property type="entry name" value="Cytochrome P450"/>
    <property type="match status" value="1"/>
</dbReference>
<gene>
    <name evidence="9" type="ORF">GCM10007964_44550</name>
</gene>
<dbReference type="SUPFAM" id="SSF48264">
    <property type="entry name" value="Cytochrome P450"/>
    <property type="match status" value="1"/>
</dbReference>
<dbReference type="PRINTS" id="PR00359">
    <property type="entry name" value="BP450"/>
</dbReference>
<feature type="region of interest" description="Disordered" evidence="8">
    <location>
        <begin position="1"/>
        <end position="26"/>
    </location>
</feature>
<dbReference type="InterPro" id="IPR017972">
    <property type="entry name" value="Cyt_P450_CS"/>
</dbReference>
<reference evidence="9" key="2">
    <citation type="submission" date="2020-09" db="EMBL/GenBank/DDBJ databases">
        <authorList>
            <person name="Sun Q."/>
            <person name="Ohkuma M."/>
        </authorList>
    </citation>
    <scope>NUCLEOTIDE SEQUENCE</scope>
    <source>
        <strain evidence="9">JCM 13064</strain>
    </source>
</reference>
<dbReference type="AlphaFoldDB" id="A0A917VLX4"/>
<evidence type="ECO:0000313" key="9">
    <source>
        <dbReference type="EMBL" id="GGK97367.1"/>
    </source>
</evidence>
<proteinExistence type="inferred from homology"/>
<evidence type="ECO:0000256" key="6">
    <source>
        <dbReference type="ARBA" id="ARBA00023033"/>
    </source>
</evidence>
<evidence type="ECO:0000256" key="8">
    <source>
        <dbReference type="SAM" id="MobiDB-lite"/>
    </source>
</evidence>